<feature type="domain" description="HD" evidence="2">
    <location>
        <begin position="279"/>
        <end position="402"/>
    </location>
</feature>
<dbReference type="InterPro" id="IPR052020">
    <property type="entry name" value="Cyclic_di-GMP/3'3'-cGAMP_PDE"/>
</dbReference>
<protein>
    <submittedName>
        <fullName evidence="4">Nucleotidyltransferase with HDIG domain</fullName>
    </submittedName>
</protein>
<proteinExistence type="predicted"/>
<dbReference type="Pfam" id="PF13487">
    <property type="entry name" value="HD_5"/>
    <property type="match status" value="1"/>
</dbReference>
<dbReference type="InterPro" id="IPR006674">
    <property type="entry name" value="HD_domain"/>
</dbReference>
<feature type="domain" description="HD-GYP" evidence="3">
    <location>
        <begin position="257"/>
        <end position="452"/>
    </location>
</feature>
<feature type="transmembrane region" description="Helical" evidence="1">
    <location>
        <begin position="6"/>
        <end position="39"/>
    </location>
</feature>
<dbReference type="InterPro" id="IPR003607">
    <property type="entry name" value="HD/PDEase_dom"/>
</dbReference>
<evidence type="ECO:0000313" key="5">
    <source>
        <dbReference type="Proteomes" id="UP001232163"/>
    </source>
</evidence>
<gene>
    <name evidence="4" type="ORF">QO006_001207</name>
</gene>
<dbReference type="PROSITE" id="PS51832">
    <property type="entry name" value="HD_GYP"/>
    <property type="match status" value="1"/>
</dbReference>
<keyword evidence="5" id="KW-1185">Reference proteome</keyword>
<name>A0ABT9MB22_9DEIO</name>
<dbReference type="NCBIfam" id="TIGR00277">
    <property type="entry name" value="HDIG"/>
    <property type="match status" value="1"/>
</dbReference>
<evidence type="ECO:0000259" key="2">
    <source>
        <dbReference type="PROSITE" id="PS51831"/>
    </source>
</evidence>
<dbReference type="Gene3D" id="1.10.3210.10">
    <property type="entry name" value="Hypothetical protein af1432"/>
    <property type="match status" value="1"/>
</dbReference>
<dbReference type="SMART" id="SM00471">
    <property type="entry name" value="HDc"/>
    <property type="match status" value="1"/>
</dbReference>
<keyword evidence="1" id="KW-0472">Membrane</keyword>
<dbReference type="PANTHER" id="PTHR45228">
    <property type="entry name" value="CYCLIC DI-GMP PHOSPHODIESTERASE TM_0186-RELATED"/>
    <property type="match status" value="1"/>
</dbReference>
<dbReference type="RefSeq" id="WP_022799979.1">
    <property type="nucleotide sequence ID" value="NZ_JAURUR010000002.1"/>
</dbReference>
<keyword evidence="1" id="KW-1133">Transmembrane helix</keyword>
<dbReference type="CDD" id="cd00077">
    <property type="entry name" value="HDc"/>
    <property type="match status" value="1"/>
</dbReference>
<reference evidence="4 5" key="1">
    <citation type="submission" date="2023-07" db="EMBL/GenBank/DDBJ databases">
        <title>Genomic Encyclopedia of Type Strains, Phase IV (KMG-IV): sequencing the most valuable type-strain genomes for metagenomic binning, comparative biology and taxonomic classification.</title>
        <authorList>
            <person name="Goeker M."/>
        </authorList>
    </citation>
    <scope>NUCLEOTIDE SEQUENCE [LARGE SCALE GENOMIC DNA]</scope>
    <source>
        <strain evidence="4 5">NIO-1023</strain>
    </source>
</reference>
<dbReference type="PROSITE" id="PS51831">
    <property type="entry name" value="HD"/>
    <property type="match status" value="1"/>
</dbReference>
<dbReference type="InterPro" id="IPR006675">
    <property type="entry name" value="HDIG_dom"/>
</dbReference>
<dbReference type="SUPFAM" id="SSF55781">
    <property type="entry name" value="GAF domain-like"/>
    <property type="match status" value="2"/>
</dbReference>
<evidence type="ECO:0000313" key="4">
    <source>
        <dbReference type="EMBL" id="MDP9763790.1"/>
    </source>
</evidence>
<feature type="transmembrane region" description="Helical" evidence="1">
    <location>
        <begin position="74"/>
        <end position="91"/>
    </location>
</feature>
<dbReference type="InterPro" id="IPR037522">
    <property type="entry name" value="HD_GYP_dom"/>
</dbReference>
<organism evidence="4 5">
    <name type="scientific">Deinococcus enclensis</name>
    <dbReference type="NCBI Taxonomy" id="1049582"/>
    <lineage>
        <taxon>Bacteria</taxon>
        <taxon>Thermotogati</taxon>
        <taxon>Deinococcota</taxon>
        <taxon>Deinococci</taxon>
        <taxon>Deinococcales</taxon>
        <taxon>Deinococcaceae</taxon>
        <taxon>Deinococcus</taxon>
    </lineage>
</organism>
<keyword evidence="1" id="KW-0812">Transmembrane</keyword>
<dbReference type="EMBL" id="JAURUR010000002">
    <property type="protein sequence ID" value="MDP9763790.1"/>
    <property type="molecule type" value="Genomic_DNA"/>
</dbReference>
<sequence>MSSAQPWLYALFAASVGILMVGAGLGSGGLIAAGTVLLSFATSTLSAPFRFVPLLVAPLIFAASSTLTGMTLPLADLLGLLLAAAALLLFLHRDHTHRRERDMRRKVLGALKDGSRTLSEARDADAIIRAGVSTLDHLQVAPNIAFIAYRRGTPHILAARGAYEPLLDRPIHPGTGDSHGVEADHWVSGEALRLLRSTQRVQEHVVYVHGHSGIQLGVLILTRPENRPFDEQEINVIESFARLLGAQLGQWQAIRDLRDANELTLRSLGAALEQRDDDTGGHTLRVVALSVRLARLLGWTEEQVQALRWGAYLHDLGKLAIPDGILHKRGPLTPEERRVIQGHSVLGYDMLQDLHFLPAETLDLVRFHHERWDGTGYPSGLSGASIPATARLFSIVDVFDALTSARPYKAAWTRTRALAEIRAQSGRQFDPDMVAAFLALMVEEDEAVLVHA</sequence>
<evidence type="ECO:0000256" key="1">
    <source>
        <dbReference type="SAM" id="Phobius"/>
    </source>
</evidence>
<dbReference type="SUPFAM" id="SSF109604">
    <property type="entry name" value="HD-domain/PDEase-like"/>
    <property type="match status" value="1"/>
</dbReference>
<evidence type="ECO:0000259" key="3">
    <source>
        <dbReference type="PROSITE" id="PS51832"/>
    </source>
</evidence>
<accession>A0ABT9MB22</accession>
<comment type="caution">
    <text evidence="4">The sequence shown here is derived from an EMBL/GenBank/DDBJ whole genome shotgun (WGS) entry which is preliminary data.</text>
</comment>
<dbReference type="Proteomes" id="UP001232163">
    <property type="component" value="Unassembled WGS sequence"/>
</dbReference>